<name>A0ABS2N8B9_9BACI</name>
<accession>A0ABS2N8B9</accession>
<organism evidence="1 2">
    <name type="scientific">Rossellomorea pakistanensis</name>
    <dbReference type="NCBI Taxonomy" id="992288"/>
    <lineage>
        <taxon>Bacteria</taxon>
        <taxon>Bacillati</taxon>
        <taxon>Bacillota</taxon>
        <taxon>Bacilli</taxon>
        <taxon>Bacillales</taxon>
        <taxon>Bacillaceae</taxon>
        <taxon>Rossellomorea</taxon>
    </lineage>
</organism>
<sequence length="69" mass="7915">MSEYQTFLTERDQINVLIAKGYTIHGVSENLSGAFLEFKHTSRNETEILHITTADARKYFSNLLVNHIS</sequence>
<reference evidence="1 2" key="1">
    <citation type="submission" date="2021-01" db="EMBL/GenBank/DDBJ databases">
        <title>Genomic Encyclopedia of Type Strains, Phase IV (KMG-IV): sequencing the most valuable type-strain genomes for metagenomic binning, comparative biology and taxonomic classification.</title>
        <authorList>
            <person name="Goeker M."/>
        </authorList>
    </citation>
    <scope>NUCLEOTIDE SEQUENCE [LARGE SCALE GENOMIC DNA]</scope>
    <source>
        <strain evidence="1 2">DSM 24834</strain>
    </source>
</reference>
<evidence type="ECO:0000313" key="2">
    <source>
        <dbReference type="Proteomes" id="UP001646157"/>
    </source>
</evidence>
<protein>
    <recommendedName>
        <fullName evidence="3">DUF1737 domain-containing protein</fullName>
    </recommendedName>
</protein>
<dbReference type="Proteomes" id="UP001646157">
    <property type="component" value="Unassembled WGS sequence"/>
</dbReference>
<dbReference type="EMBL" id="JAFBDZ010000001">
    <property type="protein sequence ID" value="MBM7584068.1"/>
    <property type="molecule type" value="Genomic_DNA"/>
</dbReference>
<comment type="caution">
    <text evidence="1">The sequence shown here is derived from an EMBL/GenBank/DDBJ whole genome shotgun (WGS) entry which is preliminary data.</text>
</comment>
<evidence type="ECO:0008006" key="3">
    <source>
        <dbReference type="Google" id="ProtNLM"/>
    </source>
</evidence>
<keyword evidence="2" id="KW-1185">Reference proteome</keyword>
<dbReference type="RefSeq" id="WP_205168261.1">
    <property type="nucleotide sequence ID" value="NZ_JAFBDZ010000001.1"/>
</dbReference>
<gene>
    <name evidence="1" type="ORF">JOC86_000605</name>
</gene>
<evidence type="ECO:0000313" key="1">
    <source>
        <dbReference type="EMBL" id="MBM7584068.1"/>
    </source>
</evidence>
<proteinExistence type="predicted"/>